<dbReference type="EMBL" id="JBHFFA010000008">
    <property type="protein sequence ID" value="KAL2610583.1"/>
    <property type="molecule type" value="Genomic_DNA"/>
</dbReference>
<dbReference type="SUPFAM" id="SSF52113">
    <property type="entry name" value="BRCT domain"/>
    <property type="match status" value="1"/>
</dbReference>
<dbReference type="CDD" id="cd17752">
    <property type="entry name" value="BRCT_RFC1"/>
    <property type="match status" value="1"/>
</dbReference>
<protein>
    <recommendedName>
        <fullName evidence="4 9">Replication factor C subunit 1</fullName>
    </recommendedName>
</protein>
<dbReference type="Proteomes" id="UP001605036">
    <property type="component" value="Unassembled WGS sequence"/>
</dbReference>
<keyword evidence="8 9" id="KW-0539">Nucleus</keyword>
<dbReference type="GO" id="GO:0005524">
    <property type="term" value="F:ATP binding"/>
    <property type="evidence" value="ECO:0007669"/>
    <property type="project" value="UniProtKB-UniRule"/>
</dbReference>
<dbReference type="InterPro" id="IPR003959">
    <property type="entry name" value="ATPase_AAA_core"/>
</dbReference>
<keyword evidence="13" id="KW-1185">Reference proteome</keyword>
<dbReference type="InterPro" id="IPR003593">
    <property type="entry name" value="AAA+_ATPase"/>
</dbReference>
<dbReference type="InterPro" id="IPR012178">
    <property type="entry name" value="RFC1"/>
</dbReference>
<evidence type="ECO:0000256" key="5">
    <source>
        <dbReference type="ARBA" id="ARBA00022705"/>
    </source>
</evidence>
<dbReference type="SUPFAM" id="SSF52540">
    <property type="entry name" value="P-loop containing nucleoside triphosphate hydrolases"/>
    <property type="match status" value="1"/>
</dbReference>
<dbReference type="SUPFAM" id="SSF48019">
    <property type="entry name" value="post-AAA+ oligomerization domain-like"/>
    <property type="match status" value="1"/>
</dbReference>
<dbReference type="InterPro" id="IPR036420">
    <property type="entry name" value="BRCT_dom_sf"/>
</dbReference>
<feature type="compositionally biased region" description="Polar residues" evidence="10">
    <location>
        <begin position="1004"/>
        <end position="1015"/>
    </location>
</feature>
<keyword evidence="5 9" id="KW-0235">DNA replication</keyword>
<evidence type="ECO:0000313" key="12">
    <source>
        <dbReference type="EMBL" id="KAL2610583.1"/>
    </source>
</evidence>
<dbReference type="Pfam" id="PF25361">
    <property type="entry name" value="AAA_lid_RFC1"/>
    <property type="match status" value="1"/>
</dbReference>
<proteinExistence type="inferred from homology"/>
<dbReference type="AlphaFoldDB" id="A0ABD1XNR2"/>
<dbReference type="FunFam" id="3.40.50.10190:FF:000001">
    <property type="entry name" value="Replication factor C subunit 1"/>
    <property type="match status" value="1"/>
</dbReference>
<dbReference type="Gene3D" id="1.20.272.10">
    <property type="match status" value="1"/>
</dbReference>
<dbReference type="PANTHER" id="PTHR23389">
    <property type="entry name" value="CHROMOSOME TRANSMISSION FIDELITY FACTOR 18"/>
    <property type="match status" value="1"/>
</dbReference>
<dbReference type="Gene3D" id="3.40.50.300">
    <property type="entry name" value="P-loop containing nucleotide triphosphate hydrolases"/>
    <property type="match status" value="1"/>
</dbReference>
<dbReference type="Pfam" id="PF00533">
    <property type="entry name" value="BRCT"/>
    <property type="match status" value="1"/>
</dbReference>
<dbReference type="InterPro" id="IPR047854">
    <property type="entry name" value="RFC_lid"/>
</dbReference>
<dbReference type="Pfam" id="PF00004">
    <property type="entry name" value="AAA"/>
    <property type="match status" value="1"/>
</dbReference>
<dbReference type="FunFam" id="3.40.50.300:FF:000395">
    <property type="entry name" value="Replication factor C subunit 1"/>
    <property type="match status" value="1"/>
</dbReference>
<evidence type="ECO:0000256" key="2">
    <source>
        <dbReference type="ARBA" id="ARBA00006116"/>
    </source>
</evidence>
<evidence type="ECO:0000256" key="3">
    <source>
        <dbReference type="ARBA" id="ARBA00011480"/>
    </source>
</evidence>
<feature type="compositionally biased region" description="Basic and acidic residues" evidence="10">
    <location>
        <begin position="151"/>
        <end position="160"/>
    </location>
</feature>
<dbReference type="Gene3D" id="3.40.50.10190">
    <property type="entry name" value="BRCT domain"/>
    <property type="match status" value="1"/>
</dbReference>
<feature type="region of interest" description="Disordered" evidence="10">
    <location>
        <begin position="1"/>
        <end position="249"/>
    </location>
</feature>
<feature type="compositionally biased region" description="Polar residues" evidence="10">
    <location>
        <begin position="190"/>
        <end position="199"/>
    </location>
</feature>
<dbReference type="CDD" id="cd18140">
    <property type="entry name" value="HLD_clamp_RFC"/>
    <property type="match status" value="1"/>
</dbReference>
<organism evidence="12 13">
    <name type="scientific">Riccia fluitans</name>
    <dbReference type="NCBI Taxonomy" id="41844"/>
    <lineage>
        <taxon>Eukaryota</taxon>
        <taxon>Viridiplantae</taxon>
        <taxon>Streptophyta</taxon>
        <taxon>Embryophyta</taxon>
        <taxon>Marchantiophyta</taxon>
        <taxon>Marchantiopsida</taxon>
        <taxon>Marchantiidae</taxon>
        <taxon>Marchantiales</taxon>
        <taxon>Ricciaceae</taxon>
        <taxon>Riccia</taxon>
    </lineage>
</organism>
<evidence type="ECO:0000256" key="7">
    <source>
        <dbReference type="ARBA" id="ARBA00022840"/>
    </source>
</evidence>
<feature type="compositionally biased region" description="Basic and acidic residues" evidence="10">
    <location>
        <begin position="965"/>
        <end position="974"/>
    </location>
</feature>
<dbReference type="PROSITE" id="PS50172">
    <property type="entry name" value="BRCT"/>
    <property type="match status" value="1"/>
</dbReference>
<keyword evidence="6 9" id="KW-0547">Nucleotide-binding</keyword>
<feature type="region of interest" description="Disordered" evidence="10">
    <location>
        <begin position="329"/>
        <end position="392"/>
    </location>
</feature>
<dbReference type="InterPro" id="IPR008921">
    <property type="entry name" value="DNA_pol3_clamp-load_cplx_C"/>
</dbReference>
<dbReference type="PANTHER" id="PTHR23389:SF6">
    <property type="entry name" value="REPLICATION FACTOR C SUBUNIT 1"/>
    <property type="match status" value="1"/>
</dbReference>
<gene>
    <name evidence="12" type="ORF">R1flu_029156</name>
</gene>
<keyword evidence="7 9" id="KW-0067">ATP-binding</keyword>
<evidence type="ECO:0000256" key="9">
    <source>
        <dbReference type="PIRNR" id="PIRNR036578"/>
    </source>
</evidence>
<dbReference type="FunFam" id="1.10.8.60:FF:000021">
    <property type="entry name" value="Replication factor C subunit 1"/>
    <property type="match status" value="1"/>
</dbReference>
<dbReference type="InterPro" id="IPR001357">
    <property type="entry name" value="BRCT_dom"/>
</dbReference>
<dbReference type="GO" id="GO:0005634">
    <property type="term" value="C:nucleus"/>
    <property type="evidence" value="ECO:0007669"/>
    <property type="project" value="UniProtKB-SubCell"/>
</dbReference>
<feature type="region of interest" description="Disordered" evidence="10">
    <location>
        <begin position="933"/>
        <end position="1015"/>
    </location>
</feature>
<accession>A0ABD1XNR2</accession>
<evidence type="ECO:0000259" key="11">
    <source>
        <dbReference type="PROSITE" id="PS50172"/>
    </source>
</evidence>
<feature type="compositionally biased region" description="Basic and acidic residues" evidence="10">
    <location>
        <begin position="108"/>
        <end position="126"/>
    </location>
</feature>
<feature type="compositionally biased region" description="Acidic residues" evidence="10">
    <location>
        <begin position="935"/>
        <end position="951"/>
    </location>
</feature>
<feature type="compositionally biased region" description="Basic and acidic residues" evidence="10">
    <location>
        <begin position="1"/>
        <end position="45"/>
    </location>
</feature>
<dbReference type="PIRSF" id="PIRSF036578">
    <property type="entry name" value="RFC1"/>
    <property type="match status" value="1"/>
</dbReference>
<dbReference type="GO" id="GO:0003689">
    <property type="term" value="F:DNA clamp loader activity"/>
    <property type="evidence" value="ECO:0007669"/>
    <property type="project" value="UniProtKB-UniRule"/>
</dbReference>
<feature type="compositionally biased region" description="Basic and acidic residues" evidence="10">
    <location>
        <begin position="63"/>
        <end position="83"/>
    </location>
</feature>
<dbReference type="InterPro" id="IPR027417">
    <property type="entry name" value="P-loop_NTPase"/>
</dbReference>
<comment type="subunit">
    <text evidence="3">Heterotetramer of subunits RFC2, RFC3, RFC4 and RFC5 that can form a complex with RFC1.</text>
</comment>
<dbReference type="Gene3D" id="1.10.8.60">
    <property type="match status" value="1"/>
</dbReference>
<reference evidence="12 13" key="1">
    <citation type="submission" date="2024-09" db="EMBL/GenBank/DDBJ databases">
        <title>Chromosome-scale assembly of Riccia fluitans.</title>
        <authorList>
            <person name="Paukszto L."/>
            <person name="Sawicki J."/>
            <person name="Karawczyk K."/>
            <person name="Piernik-Szablinska J."/>
            <person name="Szczecinska M."/>
            <person name="Mazdziarz M."/>
        </authorList>
    </citation>
    <scope>NUCLEOTIDE SEQUENCE [LARGE SCALE GENOMIC DNA]</scope>
    <source>
        <strain evidence="12">Rf_01</strain>
        <tissue evidence="12">Aerial parts of the thallus</tissue>
    </source>
</reference>
<evidence type="ECO:0000256" key="6">
    <source>
        <dbReference type="ARBA" id="ARBA00022741"/>
    </source>
</evidence>
<evidence type="ECO:0000256" key="4">
    <source>
        <dbReference type="ARBA" id="ARBA00020401"/>
    </source>
</evidence>
<evidence type="ECO:0000256" key="1">
    <source>
        <dbReference type="ARBA" id="ARBA00004123"/>
    </source>
</evidence>
<evidence type="ECO:0000256" key="10">
    <source>
        <dbReference type="SAM" id="MobiDB-lite"/>
    </source>
</evidence>
<dbReference type="SMART" id="SM00292">
    <property type="entry name" value="BRCT"/>
    <property type="match status" value="1"/>
</dbReference>
<feature type="compositionally biased region" description="Low complexity" evidence="10">
    <location>
        <begin position="978"/>
        <end position="994"/>
    </location>
</feature>
<dbReference type="CDD" id="cd00009">
    <property type="entry name" value="AAA"/>
    <property type="match status" value="1"/>
</dbReference>
<comment type="similarity">
    <text evidence="2 9">Belongs to the activator 1 large subunit family.</text>
</comment>
<comment type="subcellular location">
    <subcellularLocation>
        <location evidence="1 9">Nucleus</location>
    </subcellularLocation>
</comment>
<name>A0ABD1XNR2_9MARC</name>
<dbReference type="GO" id="GO:0006260">
    <property type="term" value="P:DNA replication"/>
    <property type="evidence" value="ECO:0007669"/>
    <property type="project" value="UniProtKB-KW"/>
</dbReference>
<comment type="caution">
    <text evidence="12">The sequence shown here is derived from an EMBL/GenBank/DDBJ whole genome shotgun (WGS) entry which is preliminary data.</text>
</comment>
<evidence type="ECO:0000313" key="13">
    <source>
        <dbReference type="Proteomes" id="UP001605036"/>
    </source>
</evidence>
<dbReference type="Pfam" id="PF08519">
    <property type="entry name" value="RFC1"/>
    <property type="match status" value="1"/>
</dbReference>
<dbReference type="SMART" id="SM00382">
    <property type="entry name" value="AAA"/>
    <property type="match status" value="1"/>
</dbReference>
<feature type="domain" description="BRCT" evidence="11">
    <location>
        <begin position="250"/>
        <end position="331"/>
    </location>
</feature>
<dbReference type="InterPro" id="IPR013725">
    <property type="entry name" value="DNA_replication_fac_RFC1_C"/>
</dbReference>
<evidence type="ECO:0000256" key="8">
    <source>
        <dbReference type="ARBA" id="ARBA00023242"/>
    </source>
</evidence>
<feature type="compositionally biased region" description="Polar residues" evidence="10">
    <location>
        <begin position="370"/>
        <end position="384"/>
    </location>
</feature>
<sequence length="1015" mass="110294">MSAQADIRKWFMKKPDHSSKDKNEKSTKNSTDEEGARSKYKKESKFFAGSAAGAKSTTPSAGDKSKLKLEKKSTDVGKRKTEEGADGALSLENGTPPKKPRMVIPAVDESKVKVETPRGKQPKETALKPPSAAKGRANSKFVIVDDDEDLEYKKFEDDAVKTPSKTPTTSAGRGRGKPPSNPDVKFTPQKPVQTPTSTGRGRGKPATDTGTDAKPPAGRGRGRGGGGFGGAPWTSQGVPPHKGEKDVPQGAEDALAGLTFVISGTLDSLEREEAEVLIKSHGGRITGSVSKKTSYLLCDEDIGGLKSKKAKELGVKFLTEDELFEMIKASKPKATPSRPVDSNRTPNAKGPASGVSVGRPSKPETKMKSLPQSSTSGQASQESQAWPAKHAPKTTADIIGNQGIVKQLRDWLQSWEANFGHPVVKAGKGKKRVAATTSPDMKKAVLLSGTPGIGKTTTARLICKELGYEILEVNASDARGKSDSNVKKGMDGRTANTIKEMVDNESICFTGKGLVHAQKSALIMDEVDGMSGGDRGGVADLIASIKSSRIPIICICNDRYSQKLKSLLNYCLVLSYRKPTKQQMGKRLMQIAKSEGLQVTENTLEEIAERSNGDMRTSLNQLQYMSLRSSALSFGDVHARLVVSAKDEAITPFSAADKLLGFEGRNLRMDERVDMHMADADLVPLIVEENYLNYIPSDASRDPTGLVHMDRAARAAMSIAEGDIVNGQIRRRNQWQLSQTSAFLSSIMPAALMQGQRKEFEGGRYNFNRFPAWLGKQSNYKKKVRLLEDVHIHLLASRICEPTRESIRLNYVPVILLHITHSLRHLPKDEAVDHVVSLMNEYSLTQEDYETLLEVSEFKGHPDPLEGIQAAVKAALTRTYKSRIQDRVVRSADLLPPLALPGPKKAIKKPKRLVVEEAEEADVESEAIKEAEVLLSDEEDEGDEENEDGENIETLLSSYGTAKVTLDRADEPKGAKGRGAAAKSKASDSKTPAKTPRKNKQDASKATPSSAKRRK</sequence>